<protein>
    <submittedName>
        <fullName evidence="4">ISL3 family transposase</fullName>
    </submittedName>
</protein>
<evidence type="ECO:0000313" key="5">
    <source>
        <dbReference type="Proteomes" id="UP000533476"/>
    </source>
</evidence>
<dbReference type="InterPro" id="IPR029261">
    <property type="entry name" value="Transposase_Znf"/>
</dbReference>
<dbReference type="EMBL" id="JABBVZ010000121">
    <property type="protein sequence ID" value="NMP24548.1"/>
    <property type="molecule type" value="Genomic_DNA"/>
</dbReference>
<dbReference type="Pfam" id="PF01610">
    <property type="entry name" value="DDE_Tnp_ISL3"/>
    <property type="match status" value="1"/>
</dbReference>
<dbReference type="Pfam" id="PF13542">
    <property type="entry name" value="HTH_Tnp_ISL3"/>
    <property type="match status" value="1"/>
</dbReference>
<reference evidence="4 5" key="1">
    <citation type="submission" date="2020-04" db="EMBL/GenBank/DDBJ databases">
        <authorList>
            <person name="Zhang R."/>
            <person name="Schippers A."/>
        </authorList>
    </citation>
    <scope>NUCLEOTIDE SEQUENCE [LARGE SCALE GENOMIC DNA]</scope>
    <source>
        <strain evidence="4 5">DSM 109850</strain>
    </source>
</reference>
<dbReference type="InterPro" id="IPR002560">
    <property type="entry name" value="Transposase_DDE"/>
</dbReference>
<feature type="domain" description="Transposase IS204/IS1001/IS1096/IS1165 zinc-finger" evidence="3">
    <location>
        <begin position="40"/>
        <end position="85"/>
    </location>
</feature>
<dbReference type="NCBIfam" id="NF033550">
    <property type="entry name" value="transpos_ISL3"/>
    <property type="match status" value="1"/>
</dbReference>
<evidence type="ECO:0000259" key="2">
    <source>
        <dbReference type="Pfam" id="PF13542"/>
    </source>
</evidence>
<dbReference type="PANTHER" id="PTHR33498:SF1">
    <property type="entry name" value="TRANSPOSASE FOR INSERTION SEQUENCE ELEMENT IS1557"/>
    <property type="match status" value="1"/>
</dbReference>
<keyword evidence="5" id="KW-1185">Reference proteome</keyword>
<proteinExistence type="predicted"/>
<dbReference type="PANTHER" id="PTHR33498">
    <property type="entry name" value="TRANSPOSASE FOR INSERTION SEQUENCE ELEMENT IS1557"/>
    <property type="match status" value="1"/>
</dbReference>
<feature type="domain" description="Transposase IS204/IS1001/IS1096/IS1165 helix-turn-helix" evidence="2">
    <location>
        <begin position="91"/>
        <end position="141"/>
    </location>
</feature>
<dbReference type="Proteomes" id="UP000533476">
    <property type="component" value="Unassembled WGS sequence"/>
</dbReference>
<organism evidence="4 5">
    <name type="scientific">Sulfobacillus harzensis</name>
    <dbReference type="NCBI Taxonomy" id="2729629"/>
    <lineage>
        <taxon>Bacteria</taxon>
        <taxon>Bacillati</taxon>
        <taxon>Bacillota</taxon>
        <taxon>Clostridia</taxon>
        <taxon>Eubacteriales</taxon>
        <taxon>Clostridiales Family XVII. Incertae Sedis</taxon>
        <taxon>Sulfobacillus</taxon>
    </lineage>
</organism>
<evidence type="ECO:0000313" key="4">
    <source>
        <dbReference type="EMBL" id="NMP24548.1"/>
    </source>
</evidence>
<name>A0A7Y0L754_9FIRM</name>
<dbReference type="InterPro" id="IPR047951">
    <property type="entry name" value="Transpos_ISL3"/>
</dbReference>
<feature type="domain" description="Transposase IS204/IS1001/IS1096/IS1165 DDE" evidence="1">
    <location>
        <begin position="156"/>
        <end position="386"/>
    </location>
</feature>
<dbReference type="RefSeq" id="WP_169102758.1">
    <property type="nucleotide sequence ID" value="NZ_JABBVZ010000121.1"/>
</dbReference>
<gene>
    <name evidence="4" type="ORF">HIJ39_19725</name>
</gene>
<accession>A0A7Y0L754</accession>
<dbReference type="InterPro" id="IPR032877">
    <property type="entry name" value="Transposase_HTH"/>
</dbReference>
<sequence>MDGRMAAPVPNLLNLPDYRIITVDETDDAYHIAAETLVAPRMCSHCDGTAIVSYGRREQWIRDLPMHGKRVGLYFQTRRFRCKACGKTFYEDLPSVDTQRFMTERLVAWIGPAAIRRPFAHVAQEVGVSERTVRDIFHDHVTALEAHRQVETPQWLGLDEIHLIRPRGVVTNVQECTLVDLLVNRNKETVTAYLMRLPHRQRVQLVTMDMWRPYQEAVQAALPQATVVIDKFHVLKMANAAVERVRKQLREALTTAQRRGLMHDRFVLLKREADLTDREALLLSTWVKNYPVLGEIHRLKESFFGLYDCASAAEARSYYQTWEQSLTPDHRAAFAELLTAWRHWETHIVAYFDHPVTNAYTESLNNLIRATDRLGRGYSFAALRAKMLWAEGVTKTRRRPLARQSPLREQLPPIGNAQFARPTIMGPDVSTVPVDVGVDMVALSRQLETGQL</sequence>
<comment type="caution">
    <text evidence="4">The sequence shown here is derived from an EMBL/GenBank/DDBJ whole genome shotgun (WGS) entry which is preliminary data.</text>
</comment>
<dbReference type="Pfam" id="PF14690">
    <property type="entry name" value="Zn_ribbon_ISL3"/>
    <property type="match status" value="1"/>
</dbReference>
<evidence type="ECO:0000259" key="3">
    <source>
        <dbReference type="Pfam" id="PF14690"/>
    </source>
</evidence>
<dbReference type="AlphaFoldDB" id="A0A7Y0L754"/>
<evidence type="ECO:0000259" key="1">
    <source>
        <dbReference type="Pfam" id="PF01610"/>
    </source>
</evidence>